<evidence type="ECO:0000313" key="12">
    <source>
        <dbReference type="Proteomes" id="UP001519460"/>
    </source>
</evidence>
<keyword evidence="6" id="KW-0862">Zinc</keyword>
<dbReference type="Pfam" id="PF05649">
    <property type="entry name" value="Peptidase_M13_N"/>
    <property type="match status" value="1"/>
</dbReference>
<keyword evidence="8" id="KW-0472">Membrane</keyword>
<dbReference type="AlphaFoldDB" id="A0ABD0KSI7"/>
<feature type="transmembrane region" description="Helical" evidence="8">
    <location>
        <begin position="56"/>
        <end position="77"/>
    </location>
</feature>
<dbReference type="CDD" id="cd08662">
    <property type="entry name" value="M13"/>
    <property type="match status" value="1"/>
</dbReference>
<dbReference type="PANTHER" id="PTHR11733">
    <property type="entry name" value="ZINC METALLOPROTEASE FAMILY M13 NEPRILYSIN-RELATED"/>
    <property type="match status" value="1"/>
</dbReference>
<name>A0ABD0KSI7_9CAEN</name>
<evidence type="ECO:0000256" key="3">
    <source>
        <dbReference type="ARBA" id="ARBA00022670"/>
    </source>
</evidence>
<keyword evidence="12" id="KW-1185">Reference proteome</keyword>
<dbReference type="SUPFAM" id="SSF55486">
    <property type="entry name" value="Metalloproteases ('zincins'), catalytic domain"/>
    <property type="match status" value="1"/>
</dbReference>
<feature type="domain" description="Peptidase M13 C-terminal" evidence="9">
    <location>
        <begin position="572"/>
        <end position="779"/>
    </location>
</feature>
<keyword evidence="5" id="KW-0378">Hydrolase</keyword>
<organism evidence="11 12">
    <name type="scientific">Batillaria attramentaria</name>
    <dbReference type="NCBI Taxonomy" id="370345"/>
    <lineage>
        <taxon>Eukaryota</taxon>
        <taxon>Metazoa</taxon>
        <taxon>Spiralia</taxon>
        <taxon>Lophotrochozoa</taxon>
        <taxon>Mollusca</taxon>
        <taxon>Gastropoda</taxon>
        <taxon>Caenogastropoda</taxon>
        <taxon>Sorbeoconcha</taxon>
        <taxon>Cerithioidea</taxon>
        <taxon>Batillariidae</taxon>
        <taxon>Batillaria</taxon>
    </lineage>
</organism>
<evidence type="ECO:0000259" key="9">
    <source>
        <dbReference type="Pfam" id="PF01431"/>
    </source>
</evidence>
<evidence type="ECO:0000256" key="1">
    <source>
        <dbReference type="ARBA" id="ARBA00001947"/>
    </source>
</evidence>
<dbReference type="InterPro" id="IPR008753">
    <property type="entry name" value="Peptidase_M13_N"/>
</dbReference>
<gene>
    <name evidence="11" type="ORF">BaRGS_00018637</name>
</gene>
<dbReference type="GO" id="GO:0006508">
    <property type="term" value="P:proteolysis"/>
    <property type="evidence" value="ECO:0007669"/>
    <property type="project" value="UniProtKB-KW"/>
</dbReference>
<reference evidence="11 12" key="1">
    <citation type="journal article" date="2023" name="Sci. Data">
        <title>Genome assembly of the Korean intertidal mud-creeper Batillaria attramentaria.</title>
        <authorList>
            <person name="Patra A.K."/>
            <person name="Ho P.T."/>
            <person name="Jun S."/>
            <person name="Lee S.J."/>
            <person name="Kim Y."/>
            <person name="Won Y.J."/>
        </authorList>
    </citation>
    <scope>NUCLEOTIDE SEQUENCE [LARGE SCALE GENOMIC DNA]</scope>
    <source>
        <strain evidence="11">Wonlab-2016</strain>
    </source>
</reference>
<evidence type="ECO:0000256" key="4">
    <source>
        <dbReference type="ARBA" id="ARBA00022723"/>
    </source>
</evidence>
<dbReference type="PANTHER" id="PTHR11733:SF167">
    <property type="entry name" value="FI17812P1-RELATED"/>
    <property type="match status" value="1"/>
</dbReference>
<comment type="similarity">
    <text evidence="2">Belongs to the peptidase M13 family.</text>
</comment>
<dbReference type="InterPro" id="IPR042089">
    <property type="entry name" value="Peptidase_M13_dom_2"/>
</dbReference>
<dbReference type="InterPro" id="IPR000718">
    <property type="entry name" value="Peptidase_M13"/>
</dbReference>
<dbReference type="Proteomes" id="UP001519460">
    <property type="component" value="Unassembled WGS sequence"/>
</dbReference>
<evidence type="ECO:0008006" key="13">
    <source>
        <dbReference type="Google" id="ProtNLM"/>
    </source>
</evidence>
<dbReference type="GO" id="GO:0008237">
    <property type="term" value="F:metallopeptidase activity"/>
    <property type="evidence" value="ECO:0007669"/>
    <property type="project" value="UniProtKB-KW"/>
</dbReference>
<dbReference type="PROSITE" id="PS51885">
    <property type="entry name" value="NEPRILYSIN"/>
    <property type="match status" value="1"/>
</dbReference>
<evidence type="ECO:0000313" key="11">
    <source>
        <dbReference type="EMBL" id="KAK7490115.1"/>
    </source>
</evidence>
<keyword evidence="3" id="KW-0645">Protease</keyword>
<dbReference type="Gene3D" id="3.40.390.10">
    <property type="entry name" value="Collagenase (Catalytic Domain)"/>
    <property type="match status" value="1"/>
</dbReference>
<sequence>MWSRQIEDQHYRFSSLRSVLQISAVKMEVEFQTSDKVPIVPDTITFRACRFGCREMILGAIALVLLFMCLLFVGLYAHSAVQLQEARTSARVAMARSCKDPPCLKTTAHAMELLNITVNPCDNFFQFACGGYTVRNPLDRDEIHDDILKQMYDLNQDRLMAILEAPPKNSMTWSSEVKLKDFYASCTDDFRREQVKGRPLFDKVFPRLGGWYVTNTTWSHHAWDLNTVLKYVQTDLWLNAFYAPVLVVDPSDPKKRIIRIDPAGTSPHMSWADYDKTGKVARDANINKVNLMNWINTFVEDAFTMERIIAKFTSTTTRNNEAKMLTLDTLSSDTQWKINFAAQISYRFDDVGVNGSTKVMVPQPEYIRELGYLMREWRGSQETLRKVHNYLTWRVLETYVQDLSSEYRHANRQLLVDLRRRGRQKFQSTQRYCFMLANRYFSIALGALYVNTHFDQKSKVKVTEITESVKQALEDMIQTNTWMDDDTKKYAIDKMRGSTYKIGYPDFMDNQYEVDAKYKELSINASDFFGNLLAANQQHKREWSRELREGEDRSQWIFNTYDTKLAVHWYWDEIVVPAGILQFPVYTHGMPHYYSFGAIGTLLGHFVHHLVDKRGAHWDKGGDRIDGEFGWWSKLTYAHYDAVRQCVVHLYNNVTHGSYDFNDDEKRTAAVDGDAYAAEAIAITTGIRLAYNAYKSWQKSKGADPHPPGLQYTPEQMFFIGHAQMYCYNRNPAYDLLFARSNIANEETRVNLALQELPEFSKAFDCSAPSKMAPRQRCTYY</sequence>
<dbReference type="InterPro" id="IPR024079">
    <property type="entry name" value="MetalloPept_cat_dom_sf"/>
</dbReference>
<dbReference type="Gene3D" id="1.10.1380.10">
    <property type="entry name" value="Neutral endopeptidase , domain2"/>
    <property type="match status" value="1"/>
</dbReference>
<keyword evidence="8" id="KW-0812">Transmembrane</keyword>
<protein>
    <recommendedName>
        <fullName evidence="13">Endothelin-converting enzyme 1</fullName>
    </recommendedName>
</protein>
<evidence type="ECO:0000256" key="8">
    <source>
        <dbReference type="SAM" id="Phobius"/>
    </source>
</evidence>
<evidence type="ECO:0000256" key="7">
    <source>
        <dbReference type="ARBA" id="ARBA00023049"/>
    </source>
</evidence>
<keyword evidence="8" id="KW-1133">Transmembrane helix</keyword>
<evidence type="ECO:0000259" key="10">
    <source>
        <dbReference type="Pfam" id="PF05649"/>
    </source>
</evidence>
<dbReference type="Pfam" id="PF01431">
    <property type="entry name" value="Peptidase_M13"/>
    <property type="match status" value="1"/>
</dbReference>
<evidence type="ECO:0000256" key="6">
    <source>
        <dbReference type="ARBA" id="ARBA00022833"/>
    </source>
</evidence>
<dbReference type="EMBL" id="JACVVK020000130">
    <property type="protein sequence ID" value="KAK7490115.1"/>
    <property type="molecule type" value="Genomic_DNA"/>
</dbReference>
<evidence type="ECO:0000256" key="2">
    <source>
        <dbReference type="ARBA" id="ARBA00007357"/>
    </source>
</evidence>
<comment type="caution">
    <text evidence="11">The sequence shown here is derived from an EMBL/GenBank/DDBJ whole genome shotgun (WGS) entry which is preliminary data.</text>
</comment>
<feature type="domain" description="Peptidase M13 N-terminal" evidence="10">
    <location>
        <begin position="120"/>
        <end position="505"/>
    </location>
</feature>
<evidence type="ECO:0000256" key="5">
    <source>
        <dbReference type="ARBA" id="ARBA00022801"/>
    </source>
</evidence>
<keyword evidence="4" id="KW-0479">Metal-binding</keyword>
<dbReference type="GO" id="GO:0046872">
    <property type="term" value="F:metal ion binding"/>
    <property type="evidence" value="ECO:0007669"/>
    <property type="project" value="UniProtKB-KW"/>
</dbReference>
<comment type="cofactor">
    <cofactor evidence="1">
        <name>Zn(2+)</name>
        <dbReference type="ChEBI" id="CHEBI:29105"/>
    </cofactor>
</comment>
<proteinExistence type="inferred from homology"/>
<dbReference type="InterPro" id="IPR018497">
    <property type="entry name" value="Peptidase_M13_C"/>
</dbReference>
<accession>A0ABD0KSI7</accession>
<keyword evidence="7" id="KW-0482">Metalloprotease</keyword>